<dbReference type="InterPro" id="IPR013815">
    <property type="entry name" value="ATP_grasp_subdomain_1"/>
</dbReference>
<keyword evidence="4" id="KW-0436">Ligase</keyword>
<dbReference type="Pfam" id="PF13607">
    <property type="entry name" value="Succ_CoA_lig"/>
    <property type="match status" value="1"/>
</dbReference>
<dbReference type="Gene3D" id="3.40.50.261">
    <property type="entry name" value="Succinyl-CoA synthetase domains"/>
    <property type="match status" value="2"/>
</dbReference>
<keyword evidence="5" id="KW-1185">Reference proteome</keyword>
<dbReference type="RefSeq" id="WP_377746485.1">
    <property type="nucleotide sequence ID" value="NZ_JBHRXJ010000022.1"/>
</dbReference>
<dbReference type="SMART" id="SM00881">
    <property type="entry name" value="CoA_binding"/>
    <property type="match status" value="1"/>
</dbReference>
<dbReference type="InterPro" id="IPR036291">
    <property type="entry name" value="NAD(P)-bd_dom_sf"/>
</dbReference>
<dbReference type="Pfam" id="PF13380">
    <property type="entry name" value="CoA_binding_2"/>
    <property type="match status" value="1"/>
</dbReference>
<dbReference type="SUPFAM" id="SSF52210">
    <property type="entry name" value="Succinyl-CoA synthetase domains"/>
    <property type="match status" value="2"/>
</dbReference>
<dbReference type="EMBL" id="JBHRXJ010000022">
    <property type="protein sequence ID" value="MFC3530269.1"/>
    <property type="molecule type" value="Genomic_DNA"/>
</dbReference>
<comment type="caution">
    <text evidence="4">The sequence shown here is derived from an EMBL/GenBank/DDBJ whole genome shotgun (WGS) entry which is preliminary data.</text>
</comment>
<evidence type="ECO:0000256" key="1">
    <source>
        <dbReference type="ARBA" id="ARBA00022532"/>
    </source>
</evidence>
<protein>
    <submittedName>
        <fullName evidence="4">Acetate--CoA ligase family protein</fullName>
    </submittedName>
</protein>
<proteinExistence type="predicted"/>
<dbReference type="Gene3D" id="3.30.1490.20">
    <property type="entry name" value="ATP-grasp fold, A domain"/>
    <property type="match status" value="1"/>
</dbReference>
<dbReference type="PANTHER" id="PTHR42793">
    <property type="entry name" value="COA BINDING DOMAIN CONTAINING PROTEIN"/>
    <property type="match status" value="1"/>
</dbReference>
<dbReference type="Pfam" id="PF13549">
    <property type="entry name" value="ATP-grasp_5"/>
    <property type="match status" value="1"/>
</dbReference>
<dbReference type="Gene3D" id="3.30.470.20">
    <property type="entry name" value="ATP-grasp fold, B domain"/>
    <property type="match status" value="1"/>
</dbReference>
<evidence type="ECO:0000256" key="2">
    <source>
        <dbReference type="PROSITE-ProRule" id="PRU00409"/>
    </source>
</evidence>
<name>A0ABV7R7Q8_9RHOB</name>
<keyword evidence="2" id="KW-0067">ATP-binding</keyword>
<keyword evidence="2" id="KW-0547">Nucleotide-binding</keyword>
<dbReference type="Gene3D" id="3.40.50.720">
    <property type="entry name" value="NAD(P)-binding Rossmann-like Domain"/>
    <property type="match status" value="1"/>
</dbReference>
<dbReference type="InterPro" id="IPR032875">
    <property type="entry name" value="Succ_CoA_lig_flav_dom"/>
</dbReference>
<dbReference type="SUPFAM" id="SSF56059">
    <property type="entry name" value="Glutathione synthetase ATP-binding domain-like"/>
    <property type="match status" value="1"/>
</dbReference>
<dbReference type="Proteomes" id="UP001595721">
    <property type="component" value="Unassembled WGS sequence"/>
</dbReference>
<evidence type="ECO:0000259" key="3">
    <source>
        <dbReference type="PROSITE" id="PS50975"/>
    </source>
</evidence>
<evidence type="ECO:0000313" key="5">
    <source>
        <dbReference type="Proteomes" id="UP001595721"/>
    </source>
</evidence>
<dbReference type="SUPFAM" id="SSF51735">
    <property type="entry name" value="NAD(P)-binding Rossmann-fold domains"/>
    <property type="match status" value="1"/>
</dbReference>
<accession>A0ABV7R7Q8</accession>
<reference evidence="5" key="1">
    <citation type="journal article" date="2019" name="Int. J. Syst. Evol. Microbiol.">
        <title>The Global Catalogue of Microorganisms (GCM) 10K type strain sequencing project: providing services to taxonomists for standard genome sequencing and annotation.</title>
        <authorList>
            <consortium name="The Broad Institute Genomics Platform"/>
            <consortium name="The Broad Institute Genome Sequencing Center for Infectious Disease"/>
            <person name="Wu L."/>
            <person name="Ma J."/>
        </authorList>
    </citation>
    <scope>NUCLEOTIDE SEQUENCE [LARGE SCALE GENOMIC DNA]</scope>
    <source>
        <strain evidence="5">KCTC 42899</strain>
    </source>
</reference>
<feature type="domain" description="ATP-grasp" evidence="3">
    <location>
        <begin position="481"/>
        <end position="564"/>
    </location>
</feature>
<gene>
    <name evidence="4" type="ORF">ACFOMH_19030</name>
</gene>
<dbReference type="GO" id="GO:0016874">
    <property type="term" value="F:ligase activity"/>
    <property type="evidence" value="ECO:0007669"/>
    <property type="project" value="UniProtKB-KW"/>
</dbReference>
<dbReference type="InterPro" id="IPR011761">
    <property type="entry name" value="ATP-grasp"/>
</dbReference>
<sequence length="682" mass="72132">MRKLDRLFRPKSIAIFGGGWSTSVVQQCQKMGFKGDIWPVHPKLTEMAGLPCYASVADLPGAPDASFIGVNRNATIDIVRDLSARGAGGAVCFASGFREVADGAELQDQLIEAAGDMPILGPNCYGFINYVEGALLWPDQHGGRPVERGAAIIAQSSNIAINLTMQRRGLPLAYVMTVGNQAQTSLANMIDALIDDPAVTSIGLYIEGLGDIAALEGALRRAHEKRIPVVALKSGRSEAAQAMTLSHTASLAGADELVSEFLARMNVARVKSLDEMVETLKLVHVLGPSKDFTVGSLGVSGGEASLIGDLIEDTDLVLRPLTSDEAAKVKATLHDMVTISNPLDYHTFSWHDPAALEKTYAAMMSCDYGLTILIFDTPRSDRCEDNGSAAATEAAIRAAQATGGRLAMISSLPENTTEELAERLVSLGIAPLCGLQTGVKAAEYAARIGQGFQKPLPQPVLLPADGGAAGTLEVVNEYDSKRLLKAAGIQIPESQLVQTVDEAVAAGEKLGYPVVLKAVSSDLAHKTEMGAVKLNLRDADQLRDAAQMLSAFGVPMMVERMVQGGVAELILGVVRDAQFGPYLTVGLGGIMVELFKDARVMLLPVDREAVRAALMSLKTAPLLTGFRGRPAADLEAVIDAVIALAGFVQANAATIEEIDVNPLIVCEKGAFAADALIRRRSL</sequence>
<keyword evidence="1" id="KW-0816">Tricarboxylic acid cycle</keyword>
<evidence type="ECO:0000313" key="4">
    <source>
        <dbReference type="EMBL" id="MFC3530269.1"/>
    </source>
</evidence>
<dbReference type="PROSITE" id="PS50975">
    <property type="entry name" value="ATP_GRASP"/>
    <property type="match status" value="1"/>
</dbReference>
<dbReference type="PANTHER" id="PTHR42793:SF4">
    <property type="entry name" value="BLL6376 PROTEIN"/>
    <property type="match status" value="1"/>
</dbReference>
<dbReference type="InterPro" id="IPR003781">
    <property type="entry name" value="CoA-bd"/>
</dbReference>
<organism evidence="4 5">
    <name type="scientific">Paracoccus mangrovi</name>
    <dbReference type="NCBI Taxonomy" id="1715645"/>
    <lineage>
        <taxon>Bacteria</taxon>
        <taxon>Pseudomonadati</taxon>
        <taxon>Pseudomonadota</taxon>
        <taxon>Alphaproteobacteria</taxon>
        <taxon>Rhodobacterales</taxon>
        <taxon>Paracoccaceae</taxon>
        <taxon>Paracoccus</taxon>
    </lineage>
</organism>
<dbReference type="InterPro" id="IPR016102">
    <property type="entry name" value="Succinyl-CoA_synth-like"/>
</dbReference>